<feature type="region of interest" description="Disordered" evidence="4">
    <location>
        <begin position="442"/>
        <end position="482"/>
    </location>
</feature>
<keyword evidence="2 7" id="KW-0378">Hydrolase</keyword>
<keyword evidence="8" id="KW-1185">Reference proteome</keyword>
<feature type="domain" description="Helicase ATP-binding" evidence="5">
    <location>
        <begin position="101"/>
        <end position="285"/>
    </location>
</feature>
<dbReference type="GO" id="GO:0005737">
    <property type="term" value="C:cytoplasm"/>
    <property type="evidence" value="ECO:0007669"/>
    <property type="project" value="TreeGrafter"/>
</dbReference>
<dbReference type="PROSITE" id="PS51194">
    <property type="entry name" value="HELICASE_CTER"/>
    <property type="match status" value="1"/>
</dbReference>
<gene>
    <name evidence="7" type="ORF">DB88DRAFT_521542</name>
</gene>
<feature type="compositionally biased region" description="Basic residues" evidence="4">
    <location>
        <begin position="25"/>
        <end position="47"/>
    </location>
</feature>
<protein>
    <submittedName>
        <fullName evidence="7">P-loop containing nucleoside triphosphate hydrolase protein</fullName>
    </submittedName>
</protein>
<dbReference type="Pfam" id="PF00176">
    <property type="entry name" value="SNF2-rel_dom"/>
    <property type="match status" value="1"/>
</dbReference>
<evidence type="ECO:0000256" key="4">
    <source>
        <dbReference type="SAM" id="MobiDB-lite"/>
    </source>
</evidence>
<accession>A0AAD9FUI7</accession>
<feature type="compositionally biased region" description="Basic and acidic residues" evidence="4">
    <location>
        <begin position="799"/>
        <end position="812"/>
    </location>
</feature>
<evidence type="ECO:0000313" key="8">
    <source>
        <dbReference type="Proteomes" id="UP001182556"/>
    </source>
</evidence>
<evidence type="ECO:0000259" key="6">
    <source>
        <dbReference type="PROSITE" id="PS51194"/>
    </source>
</evidence>
<dbReference type="InterPro" id="IPR049730">
    <property type="entry name" value="SNF2/RAD54-like_C"/>
</dbReference>
<dbReference type="InterPro" id="IPR014001">
    <property type="entry name" value="Helicase_ATP-bd"/>
</dbReference>
<organism evidence="7 8">
    <name type="scientific">Papiliotrema laurentii</name>
    <name type="common">Cryptococcus laurentii</name>
    <dbReference type="NCBI Taxonomy" id="5418"/>
    <lineage>
        <taxon>Eukaryota</taxon>
        <taxon>Fungi</taxon>
        <taxon>Dikarya</taxon>
        <taxon>Basidiomycota</taxon>
        <taxon>Agaricomycotina</taxon>
        <taxon>Tremellomycetes</taxon>
        <taxon>Tremellales</taxon>
        <taxon>Rhynchogastremaceae</taxon>
        <taxon>Papiliotrema</taxon>
    </lineage>
</organism>
<proteinExistence type="predicted"/>
<dbReference type="GO" id="GO:0008094">
    <property type="term" value="F:ATP-dependent activity, acting on DNA"/>
    <property type="evidence" value="ECO:0007669"/>
    <property type="project" value="TreeGrafter"/>
</dbReference>
<dbReference type="Pfam" id="PF00271">
    <property type="entry name" value="Helicase_C"/>
    <property type="match status" value="1"/>
</dbReference>
<keyword evidence="3" id="KW-0067">ATP-binding</keyword>
<dbReference type="GO" id="GO:0016787">
    <property type="term" value="F:hydrolase activity"/>
    <property type="evidence" value="ECO:0007669"/>
    <property type="project" value="UniProtKB-KW"/>
</dbReference>
<dbReference type="GO" id="GO:0005524">
    <property type="term" value="F:ATP binding"/>
    <property type="evidence" value="ECO:0007669"/>
    <property type="project" value="UniProtKB-KW"/>
</dbReference>
<dbReference type="InterPro" id="IPR038718">
    <property type="entry name" value="SNF2-like_sf"/>
</dbReference>
<feature type="region of interest" description="Disordered" evidence="4">
    <location>
        <begin position="197"/>
        <end position="216"/>
    </location>
</feature>
<feature type="region of interest" description="Disordered" evidence="4">
    <location>
        <begin position="1"/>
        <end position="48"/>
    </location>
</feature>
<dbReference type="SUPFAM" id="SSF52540">
    <property type="entry name" value="P-loop containing nucleoside triphosphate hydrolases"/>
    <property type="match status" value="2"/>
</dbReference>
<dbReference type="Gene3D" id="3.40.50.300">
    <property type="entry name" value="P-loop containing nucleotide triphosphate hydrolases"/>
    <property type="match status" value="1"/>
</dbReference>
<dbReference type="AlphaFoldDB" id="A0AAD9FUI7"/>
<dbReference type="SMART" id="SM00487">
    <property type="entry name" value="DEXDc"/>
    <property type="match status" value="1"/>
</dbReference>
<dbReference type="InterPro" id="IPR027417">
    <property type="entry name" value="P-loop_NTPase"/>
</dbReference>
<dbReference type="PANTHER" id="PTHR45626:SF16">
    <property type="entry name" value="ATP-DEPENDENT HELICASE ULS1"/>
    <property type="match status" value="1"/>
</dbReference>
<sequence length="827" mass="92275">MAEYTQCPTFLDIVPQPSKPAPVRGLRRGARRPRPPKKSATKSKKAATSRALYDYEGNNDVGAAMQELGLASITECIEGMVIPLLKHQILGVNWMCKQEMDSKRVHCKGGILGDEVGLGKTIQTLAVIAKNPVGRTLVVVPNRLIRQWEDEIEHRTELAYFLYAGPLRYRYARQLKKEDIIILTTYDVVKQEGRRSFQPEIEHPSQGPRRKRSGTKKDKALGPLFQVEWGRIVLDEAATRIRNSQTQTFKCIRELRSDIRWCLSANLLYNNLDDIGSYLVFLGAVSWEGYWQAVSRVAKEKPWVAAANAHPLLLLPPITIKDIKLELVDGERELYMEICGGAAVKVNKWYEQGTLLKSWDSVFAMLTRQRQLCCHPSLLCVSNPKVSDLSRAIEVQPKNLIEYNVEEVTRETLSGQLMLPITHLGDCDDLESDSKSEISMAVSDEENMSDLGSEPRDALDGTEVASPAGDDHGKALQVKQSHPPNSKMIAAADILKDWLQEDPTAKALVFSSFTSLFDILTPFLRQNGLRVCEYSGRILPCRREMNLDSFKETAGDSPNVMLISYGCGAVGLNVTDANRVLLYDPPWSPATEEQAIGRAHRIGQHREVFVVRLTMADTVEQRIRQMSLEQRTGHDEALRDCARNWTVNSVEGARFSVNLCSKSFRSGEGGFLVLASPAHNPQRRPLEPLSAMEHASPRASTYGGASPVIFVLHPQYHLNWIKALENTCIRSFPYPPTMITAMKPRHMPRPSGSFFRSGLPSMPYTSSSSSRRTPLGLPGMLLIGGGLVGLHLSIEATKQARRDTRKRDKRLENSSFPAATSPRPDGV</sequence>
<dbReference type="CDD" id="cd18793">
    <property type="entry name" value="SF2_C_SNF"/>
    <property type="match status" value="1"/>
</dbReference>
<name>A0AAD9FUI7_PAPLA</name>
<evidence type="ECO:0000256" key="2">
    <source>
        <dbReference type="ARBA" id="ARBA00022801"/>
    </source>
</evidence>
<dbReference type="Proteomes" id="UP001182556">
    <property type="component" value="Unassembled WGS sequence"/>
</dbReference>
<comment type="caution">
    <text evidence="7">The sequence shown here is derived from an EMBL/GenBank/DDBJ whole genome shotgun (WGS) entry which is preliminary data.</text>
</comment>
<dbReference type="PROSITE" id="PS51192">
    <property type="entry name" value="HELICASE_ATP_BIND_1"/>
    <property type="match status" value="1"/>
</dbReference>
<dbReference type="GO" id="GO:0000724">
    <property type="term" value="P:double-strand break repair via homologous recombination"/>
    <property type="evidence" value="ECO:0007669"/>
    <property type="project" value="TreeGrafter"/>
</dbReference>
<dbReference type="InterPro" id="IPR050628">
    <property type="entry name" value="SNF2_RAD54_helicase_TF"/>
</dbReference>
<dbReference type="Gene3D" id="3.40.50.10810">
    <property type="entry name" value="Tandem AAA-ATPase domain"/>
    <property type="match status" value="1"/>
</dbReference>
<evidence type="ECO:0000256" key="3">
    <source>
        <dbReference type="ARBA" id="ARBA00022840"/>
    </source>
</evidence>
<evidence type="ECO:0000256" key="1">
    <source>
        <dbReference type="ARBA" id="ARBA00022741"/>
    </source>
</evidence>
<dbReference type="EMBL" id="JAODAN010000002">
    <property type="protein sequence ID" value="KAK1926292.1"/>
    <property type="molecule type" value="Genomic_DNA"/>
</dbReference>
<evidence type="ECO:0000313" key="7">
    <source>
        <dbReference type="EMBL" id="KAK1926292.1"/>
    </source>
</evidence>
<dbReference type="CDD" id="cd18008">
    <property type="entry name" value="DEXDc_SHPRH-like"/>
    <property type="match status" value="1"/>
</dbReference>
<keyword evidence="1" id="KW-0547">Nucleotide-binding</keyword>
<dbReference type="GO" id="GO:0005634">
    <property type="term" value="C:nucleus"/>
    <property type="evidence" value="ECO:0007669"/>
    <property type="project" value="TreeGrafter"/>
</dbReference>
<reference evidence="7" key="1">
    <citation type="submission" date="2023-02" db="EMBL/GenBank/DDBJ databases">
        <title>Identification and recombinant expression of a fungal hydrolase from Papiliotrema laurentii that hydrolyzes apple cutin and clears colloidal polyester polyurethane.</title>
        <authorList>
            <consortium name="DOE Joint Genome Institute"/>
            <person name="Roman V.A."/>
            <person name="Bojanowski C."/>
            <person name="Crable B.R."/>
            <person name="Wagner D.N."/>
            <person name="Hung C.S."/>
            <person name="Nadeau L.J."/>
            <person name="Schratz L."/>
            <person name="Haridas S."/>
            <person name="Pangilinan J."/>
            <person name="Lipzen A."/>
            <person name="Na H."/>
            <person name="Yan M."/>
            <person name="Ng V."/>
            <person name="Grigoriev I.V."/>
            <person name="Spatafora J.W."/>
            <person name="Barlow D."/>
            <person name="Biffinger J."/>
            <person name="Kelley-Loughnane N."/>
            <person name="Varaljay V.A."/>
            <person name="Crookes-Goodson W.J."/>
        </authorList>
    </citation>
    <scope>NUCLEOTIDE SEQUENCE</scope>
    <source>
        <strain evidence="7">5307AH</strain>
    </source>
</reference>
<dbReference type="InterPro" id="IPR000330">
    <property type="entry name" value="SNF2_N"/>
</dbReference>
<feature type="domain" description="Helicase C-terminal" evidence="6">
    <location>
        <begin position="491"/>
        <end position="646"/>
    </location>
</feature>
<dbReference type="PANTHER" id="PTHR45626">
    <property type="entry name" value="TRANSCRIPTION TERMINATION FACTOR 2-RELATED"/>
    <property type="match status" value="1"/>
</dbReference>
<dbReference type="InterPro" id="IPR001650">
    <property type="entry name" value="Helicase_C-like"/>
</dbReference>
<feature type="region of interest" description="Disordered" evidence="4">
    <location>
        <begin position="799"/>
        <end position="827"/>
    </location>
</feature>
<evidence type="ECO:0000259" key="5">
    <source>
        <dbReference type="PROSITE" id="PS51192"/>
    </source>
</evidence>
<dbReference type="SMART" id="SM00490">
    <property type="entry name" value="HELICc"/>
    <property type="match status" value="1"/>
</dbReference>